<dbReference type="PANTHER" id="PTHR30502">
    <property type="entry name" value="2-KETO-3-DEOXY-L-RHAMNONATE ALDOLASE"/>
    <property type="match status" value="1"/>
</dbReference>
<accession>A0ABR1KFQ1</accession>
<keyword evidence="2" id="KW-0479">Metal-binding</keyword>
<keyword evidence="6" id="KW-1185">Reference proteome</keyword>
<protein>
    <submittedName>
        <fullName evidence="5">HpcH/HpaI aldolase/citrate lyase family protein</fullName>
    </submittedName>
</protein>
<dbReference type="InterPro" id="IPR015813">
    <property type="entry name" value="Pyrv/PenolPyrv_kinase-like_dom"/>
</dbReference>
<dbReference type="EMBL" id="JBBPHU010000009">
    <property type="protein sequence ID" value="KAK7513572.1"/>
    <property type="molecule type" value="Genomic_DNA"/>
</dbReference>
<name>A0ABR1KFQ1_9PEZI</name>
<reference evidence="5 6" key="1">
    <citation type="submission" date="2024-04" db="EMBL/GenBank/DDBJ databases">
        <title>Phyllosticta paracitricarpa is synonymous to the EU quarantine fungus P. citricarpa based on phylogenomic analyses.</title>
        <authorList>
            <consortium name="Lawrence Berkeley National Laboratory"/>
            <person name="Van Ingen-Buijs V.A."/>
            <person name="Van Westerhoven A.C."/>
            <person name="Haridas S."/>
            <person name="Skiadas P."/>
            <person name="Martin F."/>
            <person name="Groenewald J.Z."/>
            <person name="Crous P.W."/>
            <person name="Seidl M.F."/>
        </authorList>
    </citation>
    <scope>NUCLEOTIDE SEQUENCE [LARGE SCALE GENOMIC DNA]</scope>
    <source>
        <strain evidence="5 6">CBS 123371</strain>
    </source>
</reference>
<sequence>MQAANRFQKVLTKGSPSFGGWQVNTSHVLLCVVNQVTCSGQMLPGTNHSRAMARSNLDWICVDTEHGNIDDSQMHECVAAIASCGVSPLVRIAANESWMVKRALDAGAHGVVVPLLYTADDARKLVSSAKFPPMGTRGFGSPFPMQNFGNQTTTEYLQQANDALVTIAQIETKEALENVNEIASVPGIDVLLIGPFDLGNNIGHPIIDGHVAEELTAAIDRIHKAAVDNGKRTGIYCTSGEEARKYADKGFHMMSISADMMAIPAFFSDALSAAKGGLAHQALNVAKGAASKITGPYGR</sequence>
<dbReference type="Proteomes" id="UP001363622">
    <property type="component" value="Unassembled WGS sequence"/>
</dbReference>
<dbReference type="GO" id="GO:0016829">
    <property type="term" value="F:lyase activity"/>
    <property type="evidence" value="ECO:0007669"/>
    <property type="project" value="UniProtKB-KW"/>
</dbReference>
<gene>
    <name evidence="5" type="ORF">IWZ03DRAFT_235770</name>
</gene>
<evidence type="ECO:0000256" key="2">
    <source>
        <dbReference type="ARBA" id="ARBA00022723"/>
    </source>
</evidence>
<keyword evidence="3 5" id="KW-0456">Lyase</keyword>
<evidence type="ECO:0000313" key="5">
    <source>
        <dbReference type="EMBL" id="KAK7513572.1"/>
    </source>
</evidence>
<evidence type="ECO:0000256" key="1">
    <source>
        <dbReference type="ARBA" id="ARBA00005568"/>
    </source>
</evidence>
<evidence type="ECO:0000313" key="6">
    <source>
        <dbReference type="Proteomes" id="UP001363622"/>
    </source>
</evidence>
<dbReference type="Pfam" id="PF03328">
    <property type="entry name" value="HpcH_HpaI"/>
    <property type="match status" value="1"/>
</dbReference>
<feature type="domain" description="HpcH/HpaI aldolase/citrate lyase" evidence="4">
    <location>
        <begin position="50"/>
        <end position="261"/>
    </location>
</feature>
<dbReference type="InterPro" id="IPR005000">
    <property type="entry name" value="Aldolase/citrate-lyase_domain"/>
</dbReference>
<proteinExistence type="inferred from homology"/>
<comment type="caution">
    <text evidence="5">The sequence shown here is derived from an EMBL/GenBank/DDBJ whole genome shotgun (WGS) entry which is preliminary data.</text>
</comment>
<dbReference type="InterPro" id="IPR050251">
    <property type="entry name" value="HpcH-HpaI_aldolase"/>
</dbReference>
<comment type="similarity">
    <text evidence="1">Belongs to the HpcH/HpaI aldolase family.</text>
</comment>
<organism evidence="5 6">
    <name type="scientific">Phyllosticta citriasiana</name>
    <dbReference type="NCBI Taxonomy" id="595635"/>
    <lineage>
        <taxon>Eukaryota</taxon>
        <taxon>Fungi</taxon>
        <taxon>Dikarya</taxon>
        <taxon>Ascomycota</taxon>
        <taxon>Pezizomycotina</taxon>
        <taxon>Dothideomycetes</taxon>
        <taxon>Dothideomycetes incertae sedis</taxon>
        <taxon>Botryosphaeriales</taxon>
        <taxon>Phyllostictaceae</taxon>
        <taxon>Phyllosticta</taxon>
    </lineage>
</organism>
<dbReference type="SUPFAM" id="SSF51621">
    <property type="entry name" value="Phosphoenolpyruvate/pyruvate domain"/>
    <property type="match status" value="1"/>
</dbReference>
<evidence type="ECO:0000256" key="3">
    <source>
        <dbReference type="ARBA" id="ARBA00023239"/>
    </source>
</evidence>
<evidence type="ECO:0000259" key="4">
    <source>
        <dbReference type="Pfam" id="PF03328"/>
    </source>
</evidence>
<dbReference type="Gene3D" id="3.20.20.60">
    <property type="entry name" value="Phosphoenolpyruvate-binding domains"/>
    <property type="match status" value="1"/>
</dbReference>
<dbReference type="PANTHER" id="PTHR30502:SF0">
    <property type="entry name" value="PHOSPHOENOLPYRUVATE CARBOXYLASE FAMILY PROTEIN"/>
    <property type="match status" value="1"/>
</dbReference>
<dbReference type="InterPro" id="IPR040442">
    <property type="entry name" value="Pyrv_kinase-like_dom_sf"/>
</dbReference>